<organism evidence="2 3">
    <name type="scientific">Antrodiella citrinella</name>
    <dbReference type="NCBI Taxonomy" id="2447956"/>
    <lineage>
        <taxon>Eukaryota</taxon>
        <taxon>Fungi</taxon>
        <taxon>Dikarya</taxon>
        <taxon>Basidiomycota</taxon>
        <taxon>Agaricomycotina</taxon>
        <taxon>Agaricomycetes</taxon>
        <taxon>Polyporales</taxon>
        <taxon>Steccherinaceae</taxon>
        <taxon>Antrodiella</taxon>
    </lineage>
</organism>
<accession>A0A4S4MRJ0</accession>
<evidence type="ECO:0000313" key="2">
    <source>
        <dbReference type="EMBL" id="THH28385.1"/>
    </source>
</evidence>
<proteinExistence type="predicted"/>
<reference evidence="2 3" key="1">
    <citation type="submission" date="2019-02" db="EMBL/GenBank/DDBJ databases">
        <title>Genome sequencing of the rare red list fungi Antrodiella citrinella (Flaviporus citrinellus).</title>
        <authorList>
            <person name="Buettner E."/>
            <person name="Kellner H."/>
        </authorList>
    </citation>
    <scope>NUCLEOTIDE SEQUENCE [LARGE SCALE GENOMIC DNA]</scope>
    <source>
        <strain evidence="2 3">DSM 108506</strain>
    </source>
</reference>
<feature type="region of interest" description="Disordered" evidence="1">
    <location>
        <begin position="1"/>
        <end position="66"/>
    </location>
</feature>
<dbReference type="EMBL" id="SGPM01000182">
    <property type="protein sequence ID" value="THH28385.1"/>
    <property type="molecule type" value="Genomic_DNA"/>
</dbReference>
<dbReference type="Proteomes" id="UP000308730">
    <property type="component" value="Unassembled WGS sequence"/>
</dbReference>
<gene>
    <name evidence="2" type="ORF">EUX98_g5809</name>
</gene>
<dbReference type="OrthoDB" id="3270497at2759"/>
<keyword evidence="3" id="KW-1185">Reference proteome</keyword>
<feature type="compositionally biased region" description="Polar residues" evidence="1">
    <location>
        <begin position="39"/>
        <end position="61"/>
    </location>
</feature>
<dbReference type="AlphaFoldDB" id="A0A4S4MRJ0"/>
<name>A0A4S4MRJ0_9APHY</name>
<evidence type="ECO:0000256" key="1">
    <source>
        <dbReference type="SAM" id="MobiDB-lite"/>
    </source>
</evidence>
<comment type="caution">
    <text evidence="2">The sequence shown here is derived from an EMBL/GenBank/DDBJ whole genome shotgun (WGS) entry which is preliminary data.</text>
</comment>
<protein>
    <submittedName>
        <fullName evidence="2">Uncharacterized protein</fullName>
    </submittedName>
</protein>
<sequence>MPISPFLGRSKSLVSDPKEALPRASTSSIFPTLHKLNTGPPNTRRPVSQPTGASSSTANNGPPTPLVSLRLSGPSFLDVVIRDRADKEPVYIIETVSDSTLIYRLDTTTDNAHKVATVQWPNSVIKSKTKSGRTIQMADGRWRDAEDLLKLGPLGSVATRKFSIPHYPHQMKWKLIPGGHFYCTTAGANGPFAVLDSAVLNAPARLSVFHNCLEDNETRHQENYKGVPVMLLDYLVVTAMLLGTDVQEWLDRPQNVDGTVRIPGSSAHSVQKWLAIIHNEPLPASPVSPAETTASGGHGLLQRRTSLRCLLHLRHLYIQHSSLTVRRKFHRSRRYQIFHGIHIRKCSPQMRFIEIHIHKDLPPHCFHLHRLPSKLLLGQQLYNNLHQDPLGWEGNCQCLL</sequence>
<evidence type="ECO:0000313" key="3">
    <source>
        <dbReference type="Proteomes" id="UP000308730"/>
    </source>
</evidence>